<evidence type="ECO:0000313" key="4">
    <source>
        <dbReference type="Proteomes" id="UP000184368"/>
    </source>
</evidence>
<dbReference type="SUPFAM" id="SSF51161">
    <property type="entry name" value="Trimeric LpxA-like enzymes"/>
    <property type="match status" value="1"/>
</dbReference>
<dbReference type="Pfam" id="PF13562">
    <property type="entry name" value="NTP_transf_4"/>
    <property type="match status" value="1"/>
</dbReference>
<organism evidence="3 4">
    <name type="scientific">Cnuella takakiae</name>
    <dbReference type="NCBI Taxonomy" id="1302690"/>
    <lineage>
        <taxon>Bacteria</taxon>
        <taxon>Pseudomonadati</taxon>
        <taxon>Bacteroidota</taxon>
        <taxon>Chitinophagia</taxon>
        <taxon>Chitinophagales</taxon>
        <taxon>Chitinophagaceae</taxon>
        <taxon>Cnuella</taxon>
    </lineage>
</organism>
<dbReference type="PANTHER" id="PTHR43584">
    <property type="entry name" value="NUCLEOTIDYL TRANSFERASE"/>
    <property type="match status" value="1"/>
</dbReference>
<dbReference type="Gene3D" id="2.160.10.10">
    <property type="entry name" value="Hexapeptide repeat proteins"/>
    <property type="match status" value="1"/>
</dbReference>
<accession>A0A1M5HFL2</accession>
<dbReference type="NCBIfam" id="TIGR03991">
    <property type="entry name" value="alt_bact_glmU"/>
    <property type="match status" value="1"/>
</dbReference>
<keyword evidence="2" id="KW-0012">Acyltransferase</keyword>
<name>A0A1M5HFL2_9BACT</name>
<dbReference type="RefSeq" id="WP_073047139.1">
    <property type="nucleotide sequence ID" value="NZ_FQUO01000019.1"/>
</dbReference>
<proteinExistence type="predicted"/>
<dbReference type="InterPro" id="IPR050065">
    <property type="entry name" value="GlmU-like"/>
</dbReference>
<sequence>MKKIVFTEEFCQPENLFPFTLTRQVQDIRVGILTIREKWELALGLPSFDKFEEDYKDLDRSMVLDQQIGKDIVYLLHGNILPTPGLVKLVKKLKPGECISAGGKESVAYCISRSEIVDANKIKVSKVLELDEEVREICYPWDIFQLNAFAIGLDYRLLTKNRQSASLDKTSTVSGAAGLFIEKGALVKHAIINCEDGPVYIGKNALVMEGCLLRGPLSIGENAVVKMGTKIYGATTIGPSCTAGGEIKNSILFANSNKAHDGYLGDSVIGAWCNLGAGTTNSNLKNNASCVQVWTPKGEQTVGLKCGVIMGDYSRTAINTAINTGTVIGVSANVFGQGLTPKFIPSFSWGTDGIERYRYDKALEDIANWKALKGGAIAENEKIILKHIFDHY</sequence>
<dbReference type="EMBL" id="FQUO01000019">
    <property type="protein sequence ID" value="SHG14744.1"/>
    <property type="molecule type" value="Genomic_DNA"/>
</dbReference>
<dbReference type="InterPro" id="IPR011004">
    <property type="entry name" value="Trimer_LpxA-like_sf"/>
</dbReference>
<keyword evidence="1 3" id="KW-0808">Transferase</keyword>
<dbReference type="OrthoDB" id="9784832at2"/>
<reference evidence="3 4" key="1">
    <citation type="submission" date="2016-11" db="EMBL/GenBank/DDBJ databases">
        <authorList>
            <person name="Jaros S."/>
            <person name="Januszkiewicz K."/>
            <person name="Wedrychowicz H."/>
        </authorList>
    </citation>
    <scope>NUCLEOTIDE SEQUENCE [LARGE SCALE GENOMIC DNA]</scope>
    <source>
        <strain evidence="3 4">DSM 26897</strain>
    </source>
</reference>
<dbReference type="AlphaFoldDB" id="A0A1M5HFL2"/>
<evidence type="ECO:0000256" key="1">
    <source>
        <dbReference type="ARBA" id="ARBA00022679"/>
    </source>
</evidence>
<evidence type="ECO:0000313" key="3">
    <source>
        <dbReference type="EMBL" id="SHG14744.1"/>
    </source>
</evidence>
<gene>
    <name evidence="3" type="ORF">SAMN05444008_11937</name>
</gene>
<protein>
    <submittedName>
        <fullName evidence="3">UDP-N-acetylglucosamine diphosphorylase/glucosamine-1-phosphate N-acetyltransferase</fullName>
    </submittedName>
</protein>
<keyword evidence="4" id="KW-1185">Reference proteome</keyword>
<dbReference type="PANTHER" id="PTHR43584:SF9">
    <property type="entry name" value="TRANSFERASE HEXAPEPTIDE REPEAT CONTAINING PROTEIN"/>
    <property type="match status" value="1"/>
</dbReference>
<dbReference type="STRING" id="1302690.BUE76_13885"/>
<dbReference type="GO" id="GO:0016746">
    <property type="term" value="F:acyltransferase activity"/>
    <property type="evidence" value="ECO:0007669"/>
    <property type="project" value="UniProtKB-KW"/>
</dbReference>
<dbReference type="InterPro" id="IPR023917">
    <property type="entry name" value="Bifunctiontional_GlmU_bac-type"/>
</dbReference>
<dbReference type="GO" id="GO:0016779">
    <property type="term" value="F:nucleotidyltransferase activity"/>
    <property type="evidence" value="ECO:0007669"/>
    <property type="project" value="UniProtKB-ARBA"/>
</dbReference>
<evidence type="ECO:0000256" key="2">
    <source>
        <dbReference type="ARBA" id="ARBA00023315"/>
    </source>
</evidence>
<dbReference type="Proteomes" id="UP000184368">
    <property type="component" value="Unassembled WGS sequence"/>
</dbReference>